<dbReference type="HOGENOM" id="CLU_1971195_0_0_1"/>
<dbReference type="Proteomes" id="UP000016923">
    <property type="component" value="Unassembled WGS sequence"/>
</dbReference>
<keyword evidence="3" id="KW-1185">Reference proteome</keyword>
<proteinExistence type="predicted"/>
<name>S3D6N5_OPHP1</name>
<gene>
    <name evidence="2" type="ORF">F503_06846</name>
</gene>
<evidence type="ECO:0000313" key="2">
    <source>
        <dbReference type="EMBL" id="EPE09070.1"/>
    </source>
</evidence>
<organism evidence="2 3">
    <name type="scientific">Ophiostoma piceae (strain UAMH 11346)</name>
    <name type="common">Sap stain fungus</name>
    <dbReference type="NCBI Taxonomy" id="1262450"/>
    <lineage>
        <taxon>Eukaryota</taxon>
        <taxon>Fungi</taxon>
        <taxon>Dikarya</taxon>
        <taxon>Ascomycota</taxon>
        <taxon>Pezizomycotina</taxon>
        <taxon>Sordariomycetes</taxon>
        <taxon>Sordariomycetidae</taxon>
        <taxon>Ophiostomatales</taxon>
        <taxon>Ophiostomataceae</taxon>
        <taxon>Ophiostoma</taxon>
    </lineage>
</organism>
<evidence type="ECO:0000256" key="1">
    <source>
        <dbReference type="SAM" id="MobiDB-lite"/>
    </source>
</evidence>
<feature type="region of interest" description="Disordered" evidence="1">
    <location>
        <begin position="74"/>
        <end position="101"/>
    </location>
</feature>
<feature type="compositionally biased region" description="Low complexity" evidence="1">
    <location>
        <begin position="81"/>
        <end position="93"/>
    </location>
</feature>
<dbReference type="AlphaFoldDB" id="S3D6N5"/>
<accession>S3D6N5</accession>
<reference evidence="2 3" key="1">
    <citation type="journal article" date="2013" name="BMC Genomics">
        <title>The genome and transcriptome of the pine saprophyte Ophiostoma piceae, and a comparison with the bark beetle-associated pine pathogen Grosmannia clavigera.</title>
        <authorList>
            <person name="Haridas S."/>
            <person name="Wang Y."/>
            <person name="Lim L."/>
            <person name="Massoumi Alamouti S."/>
            <person name="Jackman S."/>
            <person name="Docking R."/>
            <person name="Robertson G."/>
            <person name="Birol I."/>
            <person name="Bohlmann J."/>
            <person name="Breuil C."/>
        </authorList>
    </citation>
    <scope>NUCLEOTIDE SEQUENCE [LARGE SCALE GENOMIC DNA]</scope>
    <source>
        <strain evidence="2 3">UAMH 11346</strain>
    </source>
</reference>
<evidence type="ECO:0000313" key="3">
    <source>
        <dbReference type="Proteomes" id="UP000016923"/>
    </source>
</evidence>
<dbReference type="VEuPathDB" id="FungiDB:F503_06846"/>
<protein>
    <submittedName>
        <fullName evidence="2">Uncharacterized protein</fullName>
    </submittedName>
</protein>
<dbReference type="EMBL" id="KE148147">
    <property type="protein sequence ID" value="EPE09070.1"/>
    <property type="molecule type" value="Genomic_DNA"/>
</dbReference>
<sequence>MTCAHPTRGPRGRGPSGLLVHERLMMFRKLRLEIQAEWEVLNFQAAIRPVPVAAEKAKDAIQLYAQRGRYEAPPQTMATCSGSVSSSAPKSSSDVAGNQGPAYRRRELRCNAHKSFVWEVHVRLGVI</sequence>